<keyword evidence="8" id="KW-1185">Reference proteome</keyword>
<dbReference type="InterPro" id="IPR028460">
    <property type="entry name" value="Tbh/DBH"/>
</dbReference>
<keyword evidence="2" id="KW-1015">Disulfide bond</keyword>
<evidence type="ECO:0000313" key="8">
    <source>
        <dbReference type="Proteomes" id="UP000094527"/>
    </source>
</evidence>
<dbReference type="Pfam" id="PF03351">
    <property type="entry name" value="DOMON"/>
    <property type="match status" value="1"/>
</dbReference>
<dbReference type="InterPro" id="IPR045266">
    <property type="entry name" value="DOH_DOMON"/>
</dbReference>
<dbReference type="InterPro" id="IPR000945">
    <property type="entry name" value="DBH-like"/>
</dbReference>
<dbReference type="SUPFAM" id="SSF49742">
    <property type="entry name" value="PHM/PNGase F"/>
    <property type="match status" value="2"/>
</dbReference>
<comment type="caution">
    <text evidence="7">The sequence shown here is derived from an EMBL/GenBank/DDBJ whole genome shotgun (WGS) entry which is preliminary data.</text>
</comment>
<evidence type="ECO:0000313" key="7">
    <source>
        <dbReference type="EMBL" id="ODM91875.1"/>
    </source>
</evidence>
<dbReference type="InterPro" id="IPR036939">
    <property type="entry name" value="Cu2_ascorb_mOase_N_sf"/>
</dbReference>
<dbReference type="CDD" id="cd09631">
    <property type="entry name" value="DOMON_DOH"/>
    <property type="match status" value="1"/>
</dbReference>
<dbReference type="Pfam" id="PF03712">
    <property type="entry name" value="Cu2_monoox_C"/>
    <property type="match status" value="1"/>
</dbReference>
<dbReference type="PROSITE" id="PS50836">
    <property type="entry name" value="DOMON"/>
    <property type="match status" value="1"/>
</dbReference>
<feature type="compositionally biased region" description="Polar residues" evidence="4">
    <location>
        <begin position="606"/>
        <end position="616"/>
    </location>
</feature>
<dbReference type="GO" id="GO:0005615">
    <property type="term" value="C:extracellular space"/>
    <property type="evidence" value="ECO:0007669"/>
    <property type="project" value="TreeGrafter"/>
</dbReference>
<dbReference type="Proteomes" id="UP000094527">
    <property type="component" value="Unassembled WGS sequence"/>
</dbReference>
<evidence type="ECO:0000256" key="2">
    <source>
        <dbReference type="ARBA" id="ARBA00023157"/>
    </source>
</evidence>
<organism evidence="7 8">
    <name type="scientific">Orchesella cincta</name>
    <name type="common">Springtail</name>
    <name type="synonym">Podura cincta</name>
    <dbReference type="NCBI Taxonomy" id="48709"/>
    <lineage>
        <taxon>Eukaryota</taxon>
        <taxon>Metazoa</taxon>
        <taxon>Ecdysozoa</taxon>
        <taxon>Arthropoda</taxon>
        <taxon>Hexapoda</taxon>
        <taxon>Collembola</taxon>
        <taxon>Entomobryomorpha</taxon>
        <taxon>Entomobryoidea</taxon>
        <taxon>Orchesellidae</taxon>
        <taxon>Orchesellinae</taxon>
        <taxon>Orchesella</taxon>
    </lineage>
</organism>
<dbReference type="InterPro" id="IPR005018">
    <property type="entry name" value="DOMON_domain"/>
</dbReference>
<dbReference type="GO" id="GO:0042420">
    <property type="term" value="P:dopamine catabolic process"/>
    <property type="evidence" value="ECO:0007669"/>
    <property type="project" value="TreeGrafter"/>
</dbReference>
<dbReference type="PANTHER" id="PTHR10157:SF23">
    <property type="entry name" value="MOXD1 HOMOLOG 1"/>
    <property type="match status" value="1"/>
</dbReference>
<proteinExistence type="inferred from homology"/>
<accession>A0A1D2MFX2</accession>
<gene>
    <name evidence="7" type="ORF">Ocin01_14806</name>
</gene>
<feature type="compositionally biased region" description="Basic residues" evidence="4">
    <location>
        <begin position="651"/>
        <end position="660"/>
    </location>
</feature>
<feature type="domain" description="DOMON" evidence="6">
    <location>
        <begin position="44"/>
        <end position="160"/>
    </location>
</feature>
<dbReference type="OrthoDB" id="19261at2759"/>
<dbReference type="InterPro" id="IPR024548">
    <property type="entry name" value="Cu2_monoox_C"/>
</dbReference>
<dbReference type="EMBL" id="LJIJ01001389">
    <property type="protein sequence ID" value="ODM91875.1"/>
    <property type="molecule type" value="Genomic_DNA"/>
</dbReference>
<feature type="chain" id="PRO_5008903952" evidence="5">
    <location>
        <begin position="26"/>
        <end position="660"/>
    </location>
</feature>
<dbReference type="PANTHER" id="PTHR10157">
    <property type="entry name" value="DOPAMINE BETA HYDROXYLASE RELATED"/>
    <property type="match status" value="1"/>
</dbReference>
<evidence type="ECO:0000256" key="3">
    <source>
        <dbReference type="ARBA" id="ARBA00023180"/>
    </source>
</evidence>
<dbReference type="Pfam" id="PF01082">
    <property type="entry name" value="Cu2_monooxygen"/>
    <property type="match status" value="1"/>
</dbReference>
<dbReference type="InterPro" id="IPR008977">
    <property type="entry name" value="PHM/PNGase_F_dom_sf"/>
</dbReference>
<name>A0A1D2MFX2_ORCCI</name>
<dbReference type="InterPro" id="IPR014784">
    <property type="entry name" value="Cu2_ascorb_mOase-like_C"/>
</dbReference>
<dbReference type="PRINTS" id="PR00767">
    <property type="entry name" value="DBMONOXGNASE"/>
</dbReference>
<dbReference type="GO" id="GO:0006589">
    <property type="term" value="P:octopamine biosynthetic process"/>
    <property type="evidence" value="ECO:0007669"/>
    <property type="project" value="TreeGrafter"/>
</dbReference>
<dbReference type="GO" id="GO:0042421">
    <property type="term" value="P:norepinephrine biosynthetic process"/>
    <property type="evidence" value="ECO:0007669"/>
    <property type="project" value="TreeGrafter"/>
</dbReference>
<keyword evidence="7" id="KW-0503">Monooxygenase</keyword>
<evidence type="ECO:0000256" key="1">
    <source>
        <dbReference type="ARBA" id="ARBA00010676"/>
    </source>
</evidence>
<keyword evidence="3" id="KW-0325">Glycoprotein</keyword>
<protein>
    <submittedName>
        <fullName evidence="7">DBH-like monooxygenase protein 1</fullName>
    </submittedName>
</protein>
<feature type="signal peptide" evidence="5">
    <location>
        <begin position="1"/>
        <end position="25"/>
    </location>
</feature>
<keyword evidence="5" id="KW-0732">Signal</keyword>
<evidence type="ECO:0000259" key="6">
    <source>
        <dbReference type="PROSITE" id="PS50836"/>
    </source>
</evidence>
<dbReference type="GO" id="GO:0005507">
    <property type="term" value="F:copper ion binding"/>
    <property type="evidence" value="ECO:0007669"/>
    <property type="project" value="InterPro"/>
</dbReference>
<keyword evidence="7" id="KW-0560">Oxidoreductase</keyword>
<feature type="region of interest" description="Disordered" evidence="4">
    <location>
        <begin position="574"/>
        <end position="660"/>
    </location>
</feature>
<comment type="similarity">
    <text evidence="1">Belongs to the copper type II ascorbate-dependent monooxygenase family.</text>
</comment>
<dbReference type="AlphaFoldDB" id="A0A1D2MFX2"/>
<dbReference type="InterPro" id="IPR000323">
    <property type="entry name" value="Cu2_ascorb_mOase_N"/>
</dbReference>
<dbReference type="STRING" id="48709.A0A1D2MFX2"/>
<evidence type="ECO:0000256" key="5">
    <source>
        <dbReference type="SAM" id="SignalP"/>
    </source>
</evidence>
<dbReference type="GO" id="GO:0030667">
    <property type="term" value="C:secretory granule membrane"/>
    <property type="evidence" value="ECO:0007669"/>
    <property type="project" value="TreeGrafter"/>
</dbReference>
<dbReference type="Gene3D" id="2.60.120.230">
    <property type="match status" value="1"/>
</dbReference>
<dbReference type="FunFam" id="2.60.120.230:FF:000001">
    <property type="entry name" value="Monooxygenase, DBH-like 1"/>
    <property type="match status" value="1"/>
</dbReference>
<dbReference type="GO" id="GO:0004500">
    <property type="term" value="F:dopamine beta-monooxygenase activity"/>
    <property type="evidence" value="ECO:0007669"/>
    <property type="project" value="InterPro"/>
</dbReference>
<dbReference type="SMART" id="SM00664">
    <property type="entry name" value="DoH"/>
    <property type="match status" value="1"/>
</dbReference>
<dbReference type="OMA" id="SANGPEY"/>
<evidence type="ECO:0000256" key="4">
    <source>
        <dbReference type="SAM" id="MobiDB-lite"/>
    </source>
</evidence>
<dbReference type="Gene3D" id="2.60.120.310">
    <property type="entry name" value="Copper type II, ascorbate-dependent monooxygenase, N-terminal domain"/>
    <property type="match status" value="1"/>
</dbReference>
<reference evidence="7 8" key="1">
    <citation type="journal article" date="2016" name="Genome Biol. Evol.">
        <title>Gene Family Evolution Reflects Adaptation to Soil Environmental Stressors in the Genome of the Collembolan Orchesella cincta.</title>
        <authorList>
            <person name="Faddeeva-Vakhrusheva A."/>
            <person name="Derks M.F."/>
            <person name="Anvar S.Y."/>
            <person name="Agamennone V."/>
            <person name="Suring W."/>
            <person name="Smit S."/>
            <person name="van Straalen N.M."/>
            <person name="Roelofs D."/>
        </authorList>
    </citation>
    <scope>NUCLEOTIDE SEQUENCE [LARGE SCALE GENOMIC DNA]</scope>
    <source>
        <tissue evidence="7">Mixed pool</tissue>
    </source>
</reference>
<sequence length="660" mass="75444">MEGISVRTFITFGFLLICFFNWATCDYRTEENPYKHFAQVDPEGNYILEWIVNWDTKRVTFNVTVATNGYIGFGLSRRGQMNGSDIVIGGVNRNGRSYFTDCHGTGEIPEIDDSQDWSLLDAWERGSRTFLSFSRPFDTCDDEQDVPITDDLLQVIWTYGETDDEIQYHFQNRGAMPVYLLDPDLVPRSLDPRVPNNGQQPLLDDSTRIFEMTTTRDVPAQDTMYWCSFHKAPTTSKHHIIGFDTLFPTEKDETHVHHLVIYRCHPPPGVNPASLFEPQIASGGGECYFIRDPNPMNTQYCTEDVFLWAVKGRPTFFPEHVGMPLSANGPEYYLLQTHYDNPNLESNLRITFSLQAYYSSVIRPNEAGMITLGTITPGSTSIIVPPGETNHTIMGMCAPGCTDQMFPEEGITVFASLLHTHIRGRGARYHHFRGNTELPWILTDENYDFNYQQYRVLREERKVLPGDLLVNSCTYDTTDTNGTAVIGGFSTRQEMCTAFLWYYTRSNSHAFCRSELKSDGYLNLVGVRTTQWNQERRAMVITSPARYSGISMADYTTNYVDWTVEMREELQRRQIYDPQSSQCPRFTPDDVPTESQLSTEGAREGTGNQQPMSSFPSKVRLYQPSSQCVRRRNQIGGQQQRGKTIREKERSKGRRGWSGI</sequence>